<reference evidence="1 2" key="1">
    <citation type="journal article" date="2017" name="BMC Genomics">
        <title>Genomic analysis of methanogenic archaea reveals a shift towards energy conservation.</title>
        <authorList>
            <person name="Gilmore S.P."/>
            <person name="Henske J.K."/>
            <person name="Sexton J.A."/>
            <person name="Solomon K.V."/>
            <person name="Seppala S."/>
            <person name="Yoo J.I."/>
            <person name="Huyett L.M."/>
            <person name="Pressman A."/>
            <person name="Cogan J.Z."/>
            <person name="Kivenson V."/>
            <person name="Peng X."/>
            <person name="Tan Y."/>
            <person name="Valentine D.L."/>
            <person name="O'Malley M.A."/>
        </authorList>
    </citation>
    <scope>NUCLEOTIDE SEQUENCE [LARGE SCALE GENOMIC DNA]</scope>
    <source>
        <strain evidence="1 2">M.o.H.</strain>
    </source>
</reference>
<name>A0A2A2H3Y2_METBR</name>
<gene>
    <name evidence="1" type="ORF">ASJ80_03145</name>
</gene>
<accession>A0A2A2H3Y2</accession>
<proteinExistence type="predicted"/>
<protein>
    <submittedName>
        <fullName evidence="1">Uncharacterized protein</fullName>
    </submittedName>
</protein>
<evidence type="ECO:0000313" key="1">
    <source>
        <dbReference type="EMBL" id="PAV04024.1"/>
    </source>
</evidence>
<comment type="caution">
    <text evidence="1">The sequence shown here is derived from an EMBL/GenBank/DDBJ whole genome shotgun (WGS) entry which is preliminary data.</text>
</comment>
<dbReference type="EMBL" id="LMVM01000033">
    <property type="protein sequence ID" value="PAV04024.1"/>
    <property type="molecule type" value="Genomic_DNA"/>
</dbReference>
<dbReference type="AlphaFoldDB" id="A0A2A2H3Y2"/>
<keyword evidence="2" id="KW-1185">Reference proteome</keyword>
<evidence type="ECO:0000313" key="2">
    <source>
        <dbReference type="Proteomes" id="UP000217784"/>
    </source>
</evidence>
<sequence>MDDKTKIEIINKIINISEDYVSLFRESHSSKFVRTKGLCFYVKNANYHYNPVVGDIFRHMGLKKNFSSDYVRDFIDELISDTLKEGVENVKDNPLIIDTFDDVFHEVTVYIPLSGIRMIKEELKIGKIIIKKMTDEIVNEITNNLYLLLRGNPYFSPNDKEKGIQSIVNRYNTFKGKVCAEFKMFGEESIVLKVAKEECENSLDLLRLSSIYLQHKNHNINITLEGELARGYQNTLFFKSNFKYYKLSNELKGHIVDFNISDSEIKYMKEFGIFILSKILEKPDRELTDFERTLLMGVHWFANFPSQKEIENQYLSLMVSLEIFLTPKAGSGEPISNYIAEGASIINEIGIDNRKKLKSKIKDLYKKRSSIVHGSMNNIPTEKDIVTLKNILLTLIWWMIQNSHRFDNKDDLLDFIEDHKFACDILT</sequence>
<dbReference type="Proteomes" id="UP000217784">
    <property type="component" value="Unassembled WGS sequence"/>
</dbReference>
<organism evidence="1 2">
    <name type="scientific">Methanobacterium bryantii</name>
    <dbReference type="NCBI Taxonomy" id="2161"/>
    <lineage>
        <taxon>Archaea</taxon>
        <taxon>Methanobacteriati</taxon>
        <taxon>Methanobacteriota</taxon>
        <taxon>Methanomada group</taxon>
        <taxon>Methanobacteria</taxon>
        <taxon>Methanobacteriales</taxon>
        <taxon>Methanobacteriaceae</taxon>
        <taxon>Methanobacterium</taxon>
    </lineage>
</organism>